<dbReference type="Proteomes" id="UP000732399">
    <property type="component" value="Unassembled WGS sequence"/>
</dbReference>
<name>A0ABX1CJG1_9SPHN</name>
<keyword evidence="2" id="KW-1185">Reference proteome</keyword>
<dbReference type="EMBL" id="JAAVJH010000003">
    <property type="protein sequence ID" value="NJR78120.1"/>
    <property type="molecule type" value="Genomic_DNA"/>
</dbReference>
<gene>
    <name evidence="1" type="ORF">HBH26_05750</name>
</gene>
<dbReference type="RefSeq" id="WP_168133656.1">
    <property type="nucleotide sequence ID" value="NZ_JAAVJH010000003.1"/>
</dbReference>
<sequence length="60" mass="6638">MIGVMRPGVDMHEKLDANAGAPADQDLDAFVREKLARGREQSRDRSTMIPIERVLSDLSA</sequence>
<accession>A0ABX1CJG1</accession>
<comment type="caution">
    <text evidence="1">The sequence shown here is derived from an EMBL/GenBank/DDBJ whole genome shotgun (WGS) entry which is preliminary data.</text>
</comment>
<organism evidence="1 2">
    <name type="scientific">Sphingomonas corticis</name>
    <dbReference type="NCBI Taxonomy" id="2722791"/>
    <lineage>
        <taxon>Bacteria</taxon>
        <taxon>Pseudomonadati</taxon>
        <taxon>Pseudomonadota</taxon>
        <taxon>Alphaproteobacteria</taxon>
        <taxon>Sphingomonadales</taxon>
        <taxon>Sphingomonadaceae</taxon>
        <taxon>Sphingomonas</taxon>
    </lineage>
</organism>
<reference evidence="1 2" key="1">
    <citation type="submission" date="2020-03" db="EMBL/GenBank/DDBJ databases">
        <authorList>
            <person name="Wang L."/>
            <person name="He N."/>
            <person name="Li Y."/>
            <person name="Fang Y."/>
            <person name="Zhang F."/>
        </authorList>
    </citation>
    <scope>NUCLEOTIDE SEQUENCE [LARGE SCALE GENOMIC DNA]</scope>
    <source>
        <strain evidence="1 2">36D10-4-7</strain>
    </source>
</reference>
<proteinExistence type="predicted"/>
<protein>
    <submittedName>
        <fullName evidence="1">Uncharacterized protein</fullName>
    </submittedName>
</protein>
<evidence type="ECO:0000313" key="2">
    <source>
        <dbReference type="Proteomes" id="UP000732399"/>
    </source>
</evidence>
<evidence type="ECO:0000313" key="1">
    <source>
        <dbReference type="EMBL" id="NJR78120.1"/>
    </source>
</evidence>